<proteinExistence type="predicted"/>
<dbReference type="AlphaFoldDB" id="A0A4C1UGV1"/>
<reference evidence="2 3" key="1">
    <citation type="journal article" date="2019" name="Commun. Biol.">
        <title>The bagworm genome reveals a unique fibroin gene that provides high tensile strength.</title>
        <authorList>
            <person name="Kono N."/>
            <person name="Nakamura H."/>
            <person name="Ohtoshi R."/>
            <person name="Tomita M."/>
            <person name="Numata K."/>
            <person name="Arakawa K."/>
        </authorList>
    </citation>
    <scope>NUCLEOTIDE SEQUENCE [LARGE SCALE GENOMIC DNA]</scope>
</reference>
<feature type="compositionally biased region" description="Low complexity" evidence="1">
    <location>
        <begin position="306"/>
        <end position="329"/>
    </location>
</feature>
<evidence type="ECO:0000256" key="1">
    <source>
        <dbReference type="SAM" id="MobiDB-lite"/>
    </source>
</evidence>
<feature type="compositionally biased region" description="Low complexity" evidence="1">
    <location>
        <begin position="241"/>
        <end position="263"/>
    </location>
</feature>
<name>A0A4C1UGV1_EUMVA</name>
<accession>A0A4C1UGV1</accession>
<comment type="caution">
    <text evidence="2">The sequence shown here is derived from an EMBL/GenBank/DDBJ whole genome shotgun (WGS) entry which is preliminary data.</text>
</comment>
<feature type="region of interest" description="Disordered" evidence="1">
    <location>
        <begin position="227"/>
        <end position="348"/>
    </location>
</feature>
<dbReference type="Proteomes" id="UP000299102">
    <property type="component" value="Unassembled WGS sequence"/>
</dbReference>
<gene>
    <name evidence="2" type="ORF">EVAR_12182_1</name>
</gene>
<evidence type="ECO:0000313" key="3">
    <source>
        <dbReference type="Proteomes" id="UP000299102"/>
    </source>
</evidence>
<evidence type="ECO:0000313" key="2">
    <source>
        <dbReference type="EMBL" id="GBP25703.1"/>
    </source>
</evidence>
<protein>
    <submittedName>
        <fullName evidence="2">Uncharacterized protein</fullName>
    </submittedName>
</protein>
<organism evidence="2 3">
    <name type="scientific">Eumeta variegata</name>
    <name type="common">Bagworm moth</name>
    <name type="synonym">Eumeta japonica</name>
    <dbReference type="NCBI Taxonomy" id="151549"/>
    <lineage>
        <taxon>Eukaryota</taxon>
        <taxon>Metazoa</taxon>
        <taxon>Ecdysozoa</taxon>
        <taxon>Arthropoda</taxon>
        <taxon>Hexapoda</taxon>
        <taxon>Insecta</taxon>
        <taxon>Pterygota</taxon>
        <taxon>Neoptera</taxon>
        <taxon>Endopterygota</taxon>
        <taxon>Lepidoptera</taxon>
        <taxon>Glossata</taxon>
        <taxon>Ditrysia</taxon>
        <taxon>Tineoidea</taxon>
        <taxon>Psychidae</taxon>
        <taxon>Oiketicinae</taxon>
        <taxon>Eumeta</taxon>
    </lineage>
</organism>
<dbReference type="EMBL" id="BGZK01000171">
    <property type="protein sequence ID" value="GBP25703.1"/>
    <property type="molecule type" value="Genomic_DNA"/>
</dbReference>
<sequence>MCPKPTSWHEILMDVNEGRSHHVETYSLCLPFWAIGTETSVPPTHGRVFSPSKRERRLGKAREGEFTPPFKFTEMNVTLSNPVACVCDAEPHSDVPHRHHRAGHRDPPPAGSRRVLCARRIPPRVVAFCGLPHRVPRTPPPFLFQITTRPGPRAARSSRRIICGAAGAFDNGRALSRLPQWSKKLQVFLTERGHLHLLREFEAYCASPASPDPQVVVFDPEMDLEYTLPRESKKRPTNARPSEGTSSDSDSDPGSSDSPDHSGFTTVRRRRAAKGSKPEAASCLTQTPDGSSYYRLTPASRKPKKANPAAAPQGAVGDGGVKAAAPAAVKNNRGDEADVTAPPPRTAA</sequence>
<keyword evidence="3" id="KW-1185">Reference proteome</keyword>